<keyword evidence="2" id="KW-0560">Oxidoreductase</keyword>
<evidence type="ECO:0000313" key="3">
    <source>
        <dbReference type="Proteomes" id="UP001595990"/>
    </source>
</evidence>
<gene>
    <name evidence="2" type="ORF">ACFPEN_04510</name>
</gene>
<keyword evidence="3" id="KW-1185">Reference proteome</keyword>
<organism evidence="2 3">
    <name type="scientific">Streptomyces ehimensis</name>
    <dbReference type="NCBI Taxonomy" id="68195"/>
    <lineage>
        <taxon>Bacteria</taxon>
        <taxon>Bacillati</taxon>
        <taxon>Actinomycetota</taxon>
        <taxon>Actinomycetes</taxon>
        <taxon>Kitasatosporales</taxon>
        <taxon>Streptomycetaceae</taxon>
        <taxon>Streptomyces</taxon>
    </lineage>
</organism>
<protein>
    <submittedName>
        <fullName evidence="2">Phytanoyl-CoA dioxygenase family protein</fullName>
    </submittedName>
</protein>
<reference evidence="3" key="1">
    <citation type="journal article" date="2019" name="Int. J. Syst. Evol. Microbiol.">
        <title>The Global Catalogue of Microorganisms (GCM) 10K type strain sequencing project: providing services to taxonomists for standard genome sequencing and annotation.</title>
        <authorList>
            <consortium name="The Broad Institute Genomics Platform"/>
            <consortium name="The Broad Institute Genome Sequencing Center for Infectious Disease"/>
            <person name="Wu L."/>
            <person name="Ma J."/>
        </authorList>
    </citation>
    <scope>NUCLEOTIDE SEQUENCE [LARGE SCALE GENOMIC DNA]</scope>
    <source>
        <strain evidence="3">CECT 8064</strain>
    </source>
</reference>
<sequence>MTTTTAPRRPEAPVVADFNHNGFTIIRDAISDDLRQQLLRAAKRLLASDITQGRDRGGDGKDGFRGCLALDHDFLPLLANPNTLPTLVELLSFNIHLLSAHLIALPSGPPKTIRTPNRPGWHRDMYGVAADLGLASTPRMAIKVAHYLTPVTPDCGLTMFLPGSHLNTQPVTIPDGAIDPEGAITPAITGTEAILFENRTWHASGINLSGTPRIALMMQYGYRWLQPVDDPYTELRDDKSLSVVERQLLGGLDRNPDGSLAKGKGAEPLRAWPASSRGPGASRP</sequence>
<proteinExistence type="predicted"/>
<accession>A0ABV9BCN1</accession>
<comment type="caution">
    <text evidence="2">The sequence shown here is derived from an EMBL/GenBank/DDBJ whole genome shotgun (WGS) entry which is preliminary data.</text>
</comment>
<dbReference type="RefSeq" id="WP_417922273.1">
    <property type="nucleotide sequence ID" value="NZ_JBHSFS010000002.1"/>
</dbReference>
<evidence type="ECO:0000313" key="2">
    <source>
        <dbReference type="EMBL" id="MFC4512193.1"/>
    </source>
</evidence>
<dbReference type="SUPFAM" id="SSF51197">
    <property type="entry name" value="Clavaminate synthase-like"/>
    <property type="match status" value="1"/>
</dbReference>
<dbReference type="Pfam" id="PF05721">
    <property type="entry name" value="PhyH"/>
    <property type="match status" value="1"/>
</dbReference>
<dbReference type="Gene3D" id="2.60.120.620">
    <property type="entry name" value="q2cbj1_9rhob like domain"/>
    <property type="match status" value="1"/>
</dbReference>
<name>A0ABV9BCN1_9ACTN</name>
<dbReference type="EMBL" id="JBHSFS010000002">
    <property type="protein sequence ID" value="MFC4512193.1"/>
    <property type="molecule type" value="Genomic_DNA"/>
</dbReference>
<dbReference type="Proteomes" id="UP001595990">
    <property type="component" value="Unassembled WGS sequence"/>
</dbReference>
<dbReference type="GO" id="GO:0051213">
    <property type="term" value="F:dioxygenase activity"/>
    <property type="evidence" value="ECO:0007669"/>
    <property type="project" value="UniProtKB-KW"/>
</dbReference>
<evidence type="ECO:0000256" key="1">
    <source>
        <dbReference type="SAM" id="MobiDB-lite"/>
    </source>
</evidence>
<dbReference type="InterPro" id="IPR008775">
    <property type="entry name" value="Phytyl_CoA_dOase-like"/>
</dbReference>
<keyword evidence="2" id="KW-0223">Dioxygenase</keyword>
<feature type="region of interest" description="Disordered" evidence="1">
    <location>
        <begin position="251"/>
        <end position="284"/>
    </location>
</feature>